<evidence type="ECO:0000313" key="1">
    <source>
        <dbReference type="EMBL" id="RAM63547.1"/>
    </source>
</evidence>
<keyword evidence="2" id="KW-1185">Reference proteome</keyword>
<dbReference type="EMBL" id="JUGD01000018">
    <property type="protein sequence ID" value="RAM63547.1"/>
    <property type="molecule type" value="Genomic_DNA"/>
</dbReference>
<reference evidence="1 2" key="1">
    <citation type="submission" date="2014-12" db="EMBL/GenBank/DDBJ databases">
        <title>Complete genome sequence of Herbaspirillum rubrisubalbicans Os38.</title>
        <authorList>
            <person name="Chen M."/>
            <person name="An Q."/>
        </authorList>
    </citation>
    <scope>NUCLEOTIDE SEQUENCE [LARGE SCALE GENOMIC DNA]</scope>
    <source>
        <strain evidence="1 2">Os38</strain>
    </source>
</reference>
<comment type="caution">
    <text evidence="1">The sequence shown here is derived from an EMBL/GenBank/DDBJ whole genome shotgun (WGS) entry which is preliminary data.</text>
</comment>
<organism evidence="1 2">
    <name type="scientific">Herbaspirillum rubrisubalbicans</name>
    <dbReference type="NCBI Taxonomy" id="80842"/>
    <lineage>
        <taxon>Bacteria</taxon>
        <taxon>Pseudomonadati</taxon>
        <taxon>Pseudomonadota</taxon>
        <taxon>Betaproteobacteria</taxon>
        <taxon>Burkholderiales</taxon>
        <taxon>Oxalobacteraceae</taxon>
        <taxon>Herbaspirillum</taxon>
    </lineage>
</organism>
<proteinExistence type="predicted"/>
<evidence type="ECO:0008006" key="3">
    <source>
        <dbReference type="Google" id="ProtNLM"/>
    </source>
</evidence>
<accession>A0ABX9BZY8</accession>
<name>A0ABX9BZY8_9BURK</name>
<dbReference type="Proteomes" id="UP000248631">
    <property type="component" value="Unassembled WGS sequence"/>
</dbReference>
<protein>
    <recommendedName>
        <fullName evidence="3">Secreted protein</fullName>
    </recommendedName>
</protein>
<evidence type="ECO:0000313" key="2">
    <source>
        <dbReference type="Proteomes" id="UP000248631"/>
    </source>
</evidence>
<gene>
    <name evidence="1" type="ORF">RB24_15835</name>
</gene>
<sequence>MIDLILSDGPLLPGVAAGAAAGAADGSAALAWVDGGIAAAGGDGAAACGGVAFAGVGSAACTCCVDAACVVSTGCGFGAGIFGFGCSGGVGKDLGAGVSTGLATDERLTNWTATD</sequence>